<feature type="domain" description="Myb-like" evidence="8">
    <location>
        <begin position="119"/>
        <end position="165"/>
    </location>
</feature>
<dbReference type="Proteomes" id="UP000694886">
    <property type="component" value="Chromosome 5"/>
</dbReference>
<keyword evidence="5" id="KW-0804">Transcription</keyword>
<dbReference type="GeneID" id="108661853"/>
<proteinExistence type="predicted"/>
<accession>A0AB32WDQ7</accession>
<keyword evidence="4" id="KW-0238">DNA-binding</keyword>
<dbReference type="FunFam" id="1.10.10.60:FF:000356">
    <property type="entry name" value="MYB transcription factor"/>
    <property type="match status" value="1"/>
</dbReference>
<dbReference type="SMART" id="SM00717">
    <property type="entry name" value="SANT"/>
    <property type="match status" value="2"/>
</dbReference>
<evidence type="ECO:0000313" key="10">
    <source>
        <dbReference type="Proteomes" id="UP000694886"/>
    </source>
</evidence>
<dbReference type="GO" id="GO:0003677">
    <property type="term" value="F:DNA binding"/>
    <property type="evidence" value="ECO:0007669"/>
    <property type="project" value="UniProtKB-KW"/>
</dbReference>
<dbReference type="InterPro" id="IPR001005">
    <property type="entry name" value="SANT/Myb"/>
</dbReference>
<evidence type="ECO:0000256" key="4">
    <source>
        <dbReference type="ARBA" id="ARBA00023125"/>
    </source>
</evidence>
<feature type="compositionally biased region" description="Polar residues" evidence="7">
    <location>
        <begin position="336"/>
        <end position="365"/>
    </location>
</feature>
<evidence type="ECO:0000256" key="3">
    <source>
        <dbReference type="ARBA" id="ARBA00023015"/>
    </source>
</evidence>
<dbReference type="PROSITE" id="PS51294">
    <property type="entry name" value="HTH_MYB"/>
    <property type="match status" value="2"/>
</dbReference>
<protein>
    <submittedName>
        <fullName evidence="11">Transcription factor MYB29-like</fullName>
    </submittedName>
</protein>
<feature type="region of interest" description="Disordered" evidence="7">
    <location>
        <begin position="96"/>
        <end position="115"/>
    </location>
</feature>
<dbReference type="AlphaFoldDB" id="A0AB32WDQ7"/>
<dbReference type="RefSeq" id="XP_017976032.1">
    <property type="nucleotide sequence ID" value="XM_018120543.1"/>
</dbReference>
<evidence type="ECO:0000256" key="2">
    <source>
        <dbReference type="ARBA" id="ARBA00022737"/>
    </source>
</evidence>
<dbReference type="Gene3D" id="1.10.10.60">
    <property type="entry name" value="Homeodomain-like"/>
    <property type="match status" value="2"/>
</dbReference>
<dbReference type="PANTHER" id="PTHR45614">
    <property type="entry name" value="MYB PROTEIN-RELATED"/>
    <property type="match status" value="1"/>
</dbReference>
<feature type="domain" description="HTH myb-type" evidence="9">
    <location>
        <begin position="166"/>
        <end position="220"/>
    </location>
</feature>
<evidence type="ECO:0000259" key="9">
    <source>
        <dbReference type="PROSITE" id="PS51294"/>
    </source>
</evidence>
<evidence type="ECO:0000256" key="1">
    <source>
        <dbReference type="ARBA" id="ARBA00004123"/>
    </source>
</evidence>
<feature type="region of interest" description="Disordered" evidence="7">
    <location>
        <begin position="333"/>
        <end position="368"/>
    </location>
</feature>
<dbReference type="InterPro" id="IPR050560">
    <property type="entry name" value="MYB_TF"/>
</dbReference>
<dbReference type="FunFam" id="1.10.10.60:FF:000060">
    <property type="entry name" value="MYB transcription factor"/>
    <property type="match status" value="1"/>
</dbReference>
<comment type="subcellular location">
    <subcellularLocation>
        <location evidence="1">Nucleus</location>
    </subcellularLocation>
</comment>
<reference evidence="11" key="2">
    <citation type="submission" date="2025-08" db="UniProtKB">
        <authorList>
            <consortium name="RefSeq"/>
        </authorList>
    </citation>
    <scope>IDENTIFICATION</scope>
</reference>
<dbReference type="SUPFAM" id="SSF46689">
    <property type="entry name" value="Homeodomain-like"/>
    <property type="match status" value="1"/>
</dbReference>
<keyword evidence="2" id="KW-0677">Repeat</keyword>
<keyword evidence="6" id="KW-0539">Nucleus</keyword>
<dbReference type="PROSITE" id="PS50090">
    <property type="entry name" value="MYB_LIKE"/>
    <property type="match status" value="2"/>
</dbReference>
<dbReference type="Gramene" id="Tc05v2_t018630.1">
    <property type="protein sequence ID" value="Tc05v2_p018630.1"/>
    <property type="gene ID" value="Tc05v2_g018630"/>
</dbReference>
<dbReference type="CDD" id="cd00167">
    <property type="entry name" value="SANT"/>
    <property type="match status" value="2"/>
</dbReference>
<evidence type="ECO:0000256" key="5">
    <source>
        <dbReference type="ARBA" id="ARBA00023163"/>
    </source>
</evidence>
<gene>
    <name evidence="11" type="primary">LOC108661853</name>
</gene>
<evidence type="ECO:0000256" key="6">
    <source>
        <dbReference type="ARBA" id="ARBA00023242"/>
    </source>
</evidence>
<dbReference type="GO" id="GO:0005634">
    <property type="term" value="C:nucleus"/>
    <property type="evidence" value="ECO:0007669"/>
    <property type="project" value="UniProtKB-SubCell"/>
</dbReference>
<dbReference type="InterPro" id="IPR017930">
    <property type="entry name" value="Myb_dom"/>
</dbReference>
<organism evidence="10 11">
    <name type="scientific">Theobroma cacao</name>
    <name type="common">Cacao</name>
    <name type="synonym">Cocoa</name>
    <dbReference type="NCBI Taxonomy" id="3641"/>
    <lineage>
        <taxon>Eukaryota</taxon>
        <taxon>Viridiplantae</taxon>
        <taxon>Streptophyta</taxon>
        <taxon>Embryophyta</taxon>
        <taxon>Tracheophyta</taxon>
        <taxon>Spermatophyta</taxon>
        <taxon>Magnoliopsida</taxon>
        <taxon>eudicotyledons</taxon>
        <taxon>Gunneridae</taxon>
        <taxon>Pentapetalae</taxon>
        <taxon>rosids</taxon>
        <taxon>malvids</taxon>
        <taxon>Malvales</taxon>
        <taxon>Malvaceae</taxon>
        <taxon>Byttnerioideae</taxon>
        <taxon>Theobroma</taxon>
    </lineage>
</organism>
<reference evidence="10" key="1">
    <citation type="journal article" date="1997" name="Nucleic Acids Res.">
        <title>tRNAscan-SE: a program for improved detection of transfer RNA genes in genomic sequence.</title>
        <authorList>
            <person name="Lowe T.M."/>
            <person name="Eddy S.R."/>
        </authorList>
    </citation>
    <scope>NUCLEOTIDE SEQUENCE [LARGE SCALE GENOMIC DNA]</scope>
    <source>
        <strain evidence="10">r\B97-61/B2</strain>
    </source>
</reference>
<dbReference type="InterPro" id="IPR009057">
    <property type="entry name" value="Homeodomain-like_sf"/>
</dbReference>
<dbReference type="KEGG" id="tcc:108661853"/>
<dbReference type="Pfam" id="PF13921">
    <property type="entry name" value="Myb_DNA-bind_6"/>
    <property type="match status" value="1"/>
</dbReference>
<evidence type="ECO:0000259" key="8">
    <source>
        <dbReference type="PROSITE" id="PS50090"/>
    </source>
</evidence>
<keyword evidence="3" id="KW-0805">Transcription regulation</keyword>
<feature type="domain" description="HTH myb-type" evidence="9">
    <location>
        <begin position="114"/>
        <end position="165"/>
    </location>
</feature>
<evidence type="ECO:0000313" key="11">
    <source>
        <dbReference type="RefSeq" id="XP_017976032.1"/>
    </source>
</evidence>
<sequence>MSLQNLNNDFNCYTGVVQEMNFLTPAPATFSHPMESDTRNSEMGFQISSCLMEQSNKCLSFEPLESRGTKRAAACDGNDGFLGVARKGLSLILGGDDESNKSSRGAGGSKNGHTKVCARGHWRPAEDAKLKELVAQYGPQNWNLIAEHLEGRSGKSCRLRWFNQLDPRINRRAFSEEEETRLLAAHSLYGNKWAMIARLFPGRTDNAVKNHWHVIMARKHREQSSIYRRRKPSSASQALPKGLDVTVQNNACSDQSTISSNIDESASTCTDLSLTPSSTKVAPGFFSSFSPLHQMGSSVEKVVTRGNGDFDKFYGTSNVFYQQGPMGVVMGVDQPGHSSDSNSEVSAAESVGTNRTNHSISGESENGNEKINMPFIDFLGVGAS</sequence>
<feature type="domain" description="Myb-like" evidence="8">
    <location>
        <begin position="166"/>
        <end position="216"/>
    </location>
</feature>
<evidence type="ECO:0000256" key="7">
    <source>
        <dbReference type="SAM" id="MobiDB-lite"/>
    </source>
</evidence>
<dbReference type="PANTHER" id="PTHR45614:SF259">
    <property type="entry name" value="MYB DOMAIN PROTEIN 89-RELATED"/>
    <property type="match status" value="1"/>
</dbReference>
<name>A0AB32WDQ7_THECC</name>